<dbReference type="SUPFAM" id="SSF52972">
    <property type="entry name" value="ITPase-like"/>
    <property type="match status" value="1"/>
</dbReference>
<feature type="site" description="Important for substrate specificity" evidence="3">
    <location>
        <position position="75"/>
    </location>
</feature>
<comment type="cofactor">
    <cofactor evidence="1 3">
        <name>a divalent metal cation</name>
        <dbReference type="ChEBI" id="CHEBI:60240"/>
    </cofactor>
</comment>
<comment type="function">
    <text evidence="3">Nucleoside triphosphate pyrophosphatase that hydrolyzes dTTP and UTP. May have a dual role in cell division arrest and in preventing the incorporation of modified nucleotides into cellular nucleic acids.</text>
</comment>
<dbReference type="EMBL" id="JADKPV010000001">
    <property type="protein sequence ID" value="MBF4500823.1"/>
    <property type="molecule type" value="Genomic_DNA"/>
</dbReference>
<comment type="caution">
    <text evidence="3">Lacks conserved residue(s) required for the propagation of feature annotation.</text>
</comment>
<evidence type="ECO:0000313" key="5">
    <source>
        <dbReference type="Proteomes" id="UP000622653"/>
    </source>
</evidence>
<evidence type="ECO:0000256" key="1">
    <source>
        <dbReference type="ARBA" id="ARBA00001968"/>
    </source>
</evidence>
<dbReference type="GO" id="GO:0009117">
    <property type="term" value="P:nucleotide metabolic process"/>
    <property type="evidence" value="ECO:0007669"/>
    <property type="project" value="UniProtKB-KW"/>
</dbReference>
<keyword evidence="5" id="KW-1185">Reference proteome</keyword>
<comment type="similarity">
    <text evidence="3">Belongs to the Maf family. YhdE subfamily.</text>
</comment>
<dbReference type="InterPro" id="IPR029001">
    <property type="entry name" value="ITPase-like_fam"/>
</dbReference>
<feature type="site" description="Important for substrate specificity" evidence="3">
    <location>
        <position position="157"/>
    </location>
</feature>
<dbReference type="PIRSF" id="PIRSF006305">
    <property type="entry name" value="Maf"/>
    <property type="match status" value="1"/>
</dbReference>
<accession>A0A8J7G7W8</accession>
<dbReference type="PANTHER" id="PTHR43213:SF5">
    <property type="entry name" value="BIFUNCTIONAL DTTP_UTP PYROPHOSPHATASE_METHYLTRANSFERASE PROTEIN-RELATED"/>
    <property type="match status" value="1"/>
</dbReference>
<proteinExistence type="inferred from homology"/>
<keyword evidence="3" id="KW-0963">Cytoplasm</keyword>
<dbReference type="Gene3D" id="3.90.950.10">
    <property type="match status" value="1"/>
</dbReference>
<keyword evidence="3" id="KW-0546">Nucleotide metabolism</keyword>
<dbReference type="EC" id="3.6.1.9" evidence="3"/>
<evidence type="ECO:0000256" key="3">
    <source>
        <dbReference type="HAMAP-Rule" id="MF_00528"/>
    </source>
</evidence>
<dbReference type="GO" id="GO:0047429">
    <property type="term" value="F:nucleoside triphosphate diphosphatase activity"/>
    <property type="evidence" value="ECO:0007669"/>
    <property type="project" value="UniProtKB-EC"/>
</dbReference>
<reference evidence="4" key="1">
    <citation type="submission" date="2020-11" db="EMBL/GenBank/DDBJ databases">
        <title>Multidrug resistant novel bacterium Savagea serpentis sp. nov., isolated from the scats of a vine snake (Ahaetulla nasuta).</title>
        <authorList>
            <person name="Venkata Ramana V."/>
            <person name="Vikas Patil S."/>
            <person name="Yogita Lugani V."/>
        </authorList>
    </citation>
    <scope>NUCLEOTIDE SEQUENCE</scope>
    <source>
        <strain evidence="4">SN6</strain>
    </source>
</reference>
<dbReference type="Pfam" id="PF02545">
    <property type="entry name" value="Maf"/>
    <property type="match status" value="1"/>
</dbReference>
<comment type="caution">
    <text evidence="4">The sequence shown here is derived from an EMBL/GenBank/DDBJ whole genome shotgun (WGS) entry which is preliminary data.</text>
</comment>
<feature type="active site" description="Proton acceptor" evidence="3">
    <location>
        <position position="74"/>
    </location>
</feature>
<dbReference type="CDD" id="cd00555">
    <property type="entry name" value="Maf"/>
    <property type="match status" value="1"/>
</dbReference>
<dbReference type="HAMAP" id="MF_00528">
    <property type="entry name" value="Maf"/>
    <property type="match status" value="1"/>
</dbReference>
<feature type="site" description="Important for substrate specificity" evidence="3">
    <location>
        <position position="16"/>
    </location>
</feature>
<name>A0A8J7G7W8_9BACL</name>
<evidence type="ECO:0000313" key="4">
    <source>
        <dbReference type="EMBL" id="MBF4500823.1"/>
    </source>
</evidence>
<keyword evidence="2 3" id="KW-0378">Hydrolase</keyword>
<dbReference type="Proteomes" id="UP000622653">
    <property type="component" value="Unassembled WGS sequence"/>
</dbReference>
<dbReference type="GO" id="GO:0005737">
    <property type="term" value="C:cytoplasm"/>
    <property type="evidence" value="ECO:0007669"/>
    <property type="project" value="UniProtKB-SubCell"/>
</dbReference>
<dbReference type="InterPro" id="IPR003697">
    <property type="entry name" value="Maf-like"/>
</dbReference>
<dbReference type="RefSeq" id="WP_194562238.1">
    <property type="nucleotide sequence ID" value="NZ_JADKPV010000001.1"/>
</dbReference>
<dbReference type="NCBIfam" id="TIGR00172">
    <property type="entry name" value="maf"/>
    <property type="match status" value="1"/>
</dbReference>
<evidence type="ECO:0000256" key="2">
    <source>
        <dbReference type="ARBA" id="ARBA00022801"/>
    </source>
</evidence>
<comment type="catalytic activity">
    <reaction evidence="3">
        <text>UTP + H2O = UMP + diphosphate + H(+)</text>
        <dbReference type="Rhea" id="RHEA:29395"/>
        <dbReference type="ChEBI" id="CHEBI:15377"/>
        <dbReference type="ChEBI" id="CHEBI:15378"/>
        <dbReference type="ChEBI" id="CHEBI:33019"/>
        <dbReference type="ChEBI" id="CHEBI:46398"/>
        <dbReference type="ChEBI" id="CHEBI:57865"/>
        <dbReference type="EC" id="3.6.1.9"/>
    </reaction>
</comment>
<dbReference type="PANTHER" id="PTHR43213">
    <property type="entry name" value="BIFUNCTIONAL DTTP/UTP PYROPHOSPHATASE/METHYLTRANSFERASE PROTEIN-RELATED"/>
    <property type="match status" value="1"/>
</dbReference>
<sequence length="201" mass="22460">MLQTDKKWMIASQSPRRKEIFGMLELPFEIVVSNMEEGGRQADESVENYVMRLAQGKAEAVAENHRDKVVIGADTIVSLQGKLLPKPKTKEEAAFYLRLLSGRTHDVMTGVAISYEGQTHRFYERTIVHFHALDEAMIRAYVETGDSLDKAGAYGIQTLGALCVAKIEGDYHNVVGLPLTRLVRELRALQLITIGDVHAYT</sequence>
<protein>
    <recommendedName>
        <fullName evidence="3">dTTP/UTP pyrophosphatase</fullName>
        <shortName evidence="3">dTTPase/UTPase</shortName>
        <ecNumber evidence="3">3.6.1.9</ecNumber>
    </recommendedName>
    <alternativeName>
        <fullName evidence="3">Nucleoside triphosphate pyrophosphatase</fullName>
    </alternativeName>
    <alternativeName>
        <fullName evidence="3">Nucleotide pyrophosphatase</fullName>
        <shortName evidence="3">Nucleotide PPase</shortName>
    </alternativeName>
</protein>
<dbReference type="AlphaFoldDB" id="A0A8J7G7W8"/>
<gene>
    <name evidence="4" type="primary">maf</name>
    <name evidence="4" type="ORF">IRY55_05540</name>
</gene>
<comment type="catalytic activity">
    <reaction evidence="3">
        <text>dTTP + H2O = dTMP + diphosphate + H(+)</text>
        <dbReference type="Rhea" id="RHEA:28534"/>
        <dbReference type="ChEBI" id="CHEBI:15377"/>
        <dbReference type="ChEBI" id="CHEBI:15378"/>
        <dbReference type="ChEBI" id="CHEBI:33019"/>
        <dbReference type="ChEBI" id="CHEBI:37568"/>
        <dbReference type="ChEBI" id="CHEBI:63528"/>
        <dbReference type="EC" id="3.6.1.9"/>
    </reaction>
</comment>
<comment type="subcellular location">
    <subcellularLocation>
        <location evidence="3">Cytoplasm</location>
    </subcellularLocation>
</comment>
<organism evidence="4 5">
    <name type="scientific">Savagea serpentis</name>
    <dbReference type="NCBI Taxonomy" id="2785297"/>
    <lineage>
        <taxon>Bacteria</taxon>
        <taxon>Bacillati</taxon>
        <taxon>Bacillota</taxon>
        <taxon>Bacilli</taxon>
        <taxon>Bacillales</taxon>
        <taxon>Caryophanaceae</taxon>
        <taxon>Savagea</taxon>
    </lineage>
</organism>